<evidence type="ECO:0000256" key="1">
    <source>
        <dbReference type="SAM" id="SignalP"/>
    </source>
</evidence>
<keyword evidence="1" id="KW-0732">Signal</keyword>
<dbReference type="Proteomes" id="UP001066276">
    <property type="component" value="Chromosome 1_2"/>
</dbReference>
<evidence type="ECO:0008006" key="4">
    <source>
        <dbReference type="Google" id="ProtNLM"/>
    </source>
</evidence>
<comment type="caution">
    <text evidence="2">The sequence shown here is derived from an EMBL/GenBank/DDBJ whole genome shotgun (WGS) entry which is preliminary data.</text>
</comment>
<name>A0AAV7W3B2_PLEWA</name>
<accession>A0AAV7W3B2</accession>
<dbReference type="EMBL" id="JANPWB010000002">
    <property type="protein sequence ID" value="KAJ1207973.1"/>
    <property type="molecule type" value="Genomic_DNA"/>
</dbReference>
<organism evidence="2 3">
    <name type="scientific">Pleurodeles waltl</name>
    <name type="common">Iberian ribbed newt</name>
    <dbReference type="NCBI Taxonomy" id="8319"/>
    <lineage>
        <taxon>Eukaryota</taxon>
        <taxon>Metazoa</taxon>
        <taxon>Chordata</taxon>
        <taxon>Craniata</taxon>
        <taxon>Vertebrata</taxon>
        <taxon>Euteleostomi</taxon>
        <taxon>Amphibia</taxon>
        <taxon>Batrachia</taxon>
        <taxon>Caudata</taxon>
        <taxon>Salamandroidea</taxon>
        <taxon>Salamandridae</taxon>
        <taxon>Pleurodelinae</taxon>
        <taxon>Pleurodeles</taxon>
    </lineage>
</organism>
<reference evidence="2" key="1">
    <citation type="journal article" date="2022" name="bioRxiv">
        <title>Sequencing and chromosome-scale assembly of the giantPleurodeles waltlgenome.</title>
        <authorList>
            <person name="Brown T."/>
            <person name="Elewa A."/>
            <person name="Iarovenko S."/>
            <person name="Subramanian E."/>
            <person name="Araus A.J."/>
            <person name="Petzold A."/>
            <person name="Susuki M."/>
            <person name="Suzuki K.-i.T."/>
            <person name="Hayashi T."/>
            <person name="Toyoda A."/>
            <person name="Oliveira C."/>
            <person name="Osipova E."/>
            <person name="Leigh N.D."/>
            <person name="Simon A."/>
            <person name="Yun M.H."/>
        </authorList>
    </citation>
    <scope>NUCLEOTIDE SEQUENCE</scope>
    <source>
        <strain evidence="2">20211129_DDA</strain>
        <tissue evidence="2">Liver</tissue>
    </source>
</reference>
<evidence type="ECO:0000313" key="3">
    <source>
        <dbReference type="Proteomes" id="UP001066276"/>
    </source>
</evidence>
<feature type="chain" id="PRO_5043664285" description="Secreted protein" evidence="1">
    <location>
        <begin position="20"/>
        <end position="104"/>
    </location>
</feature>
<keyword evidence="3" id="KW-1185">Reference proteome</keyword>
<protein>
    <recommendedName>
        <fullName evidence="4">Secreted protein</fullName>
    </recommendedName>
</protein>
<sequence length="104" mass="11957">MRSFLMPLMKACLLPRSTALKASQRKHCEATVLGRLFPHLILEGSIFEVPGVYNVRQRLPRSSVITAGEMIRYAPWQIVRPMKRSRLCRLREYVVQTGITIVSM</sequence>
<proteinExistence type="predicted"/>
<evidence type="ECO:0000313" key="2">
    <source>
        <dbReference type="EMBL" id="KAJ1207973.1"/>
    </source>
</evidence>
<dbReference type="AlphaFoldDB" id="A0AAV7W3B2"/>
<gene>
    <name evidence="2" type="ORF">NDU88_003363</name>
</gene>
<feature type="signal peptide" evidence="1">
    <location>
        <begin position="1"/>
        <end position="19"/>
    </location>
</feature>